<reference evidence="1" key="1">
    <citation type="submission" date="2014-09" db="EMBL/GenBank/DDBJ databases">
        <authorList>
            <person name="Magalhaes I.L.F."/>
            <person name="Oliveira U."/>
            <person name="Santos F.R."/>
            <person name="Vidigal T.H.D.A."/>
            <person name="Brescovit A.D."/>
            <person name="Santos A.J."/>
        </authorList>
    </citation>
    <scope>NUCLEOTIDE SEQUENCE</scope>
    <source>
        <tissue evidence="1">Shoot tissue taken approximately 20 cm above the soil surface</tissue>
    </source>
</reference>
<dbReference type="AlphaFoldDB" id="A0A0A9ER89"/>
<dbReference type="EMBL" id="GBRH01199358">
    <property type="protein sequence ID" value="JAD98537.1"/>
    <property type="molecule type" value="Transcribed_RNA"/>
</dbReference>
<protein>
    <submittedName>
        <fullName evidence="1">Uncharacterized protein</fullName>
    </submittedName>
</protein>
<reference evidence="1" key="2">
    <citation type="journal article" date="2015" name="Data Brief">
        <title>Shoot transcriptome of the giant reed, Arundo donax.</title>
        <authorList>
            <person name="Barrero R.A."/>
            <person name="Guerrero F.D."/>
            <person name="Moolhuijzen P."/>
            <person name="Goolsby J.A."/>
            <person name="Tidwell J."/>
            <person name="Bellgard S.E."/>
            <person name="Bellgard M.I."/>
        </authorList>
    </citation>
    <scope>NUCLEOTIDE SEQUENCE</scope>
    <source>
        <tissue evidence="1">Shoot tissue taken approximately 20 cm above the soil surface</tissue>
    </source>
</reference>
<proteinExistence type="predicted"/>
<sequence length="29" mass="3213">MDGFFFSELSSNRACDASWGGFGRRIAAR</sequence>
<organism evidence="1">
    <name type="scientific">Arundo donax</name>
    <name type="common">Giant reed</name>
    <name type="synonym">Donax arundinaceus</name>
    <dbReference type="NCBI Taxonomy" id="35708"/>
    <lineage>
        <taxon>Eukaryota</taxon>
        <taxon>Viridiplantae</taxon>
        <taxon>Streptophyta</taxon>
        <taxon>Embryophyta</taxon>
        <taxon>Tracheophyta</taxon>
        <taxon>Spermatophyta</taxon>
        <taxon>Magnoliopsida</taxon>
        <taxon>Liliopsida</taxon>
        <taxon>Poales</taxon>
        <taxon>Poaceae</taxon>
        <taxon>PACMAD clade</taxon>
        <taxon>Arundinoideae</taxon>
        <taxon>Arundineae</taxon>
        <taxon>Arundo</taxon>
    </lineage>
</organism>
<accession>A0A0A9ER89</accession>
<evidence type="ECO:0000313" key="1">
    <source>
        <dbReference type="EMBL" id="JAD98537.1"/>
    </source>
</evidence>
<name>A0A0A9ER89_ARUDO</name>